<dbReference type="GO" id="GO:0016787">
    <property type="term" value="F:hydrolase activity"/>
    <property type="evidence" value="ECO:0007669"/>
    <property type="project" value="UniProtKB-KW"/>
</dbReference>
<dbReference type="InterPro" id="IPR023198">
    <property type="entry name" value="PGP-like_dom2"/>
</dbReference>
<proteinExistence type="predicted"/>
<dbReference type="Gene3D" id="1.10.150.240">
    <property type="entry name" value="Putative phosphatase, domain 2"/>
    <property type="match status" value="1"/>
</dbReference>
<dbReference type="Proteomes" id="UP001610063">
    <property type="component" value="Unassembled WGS sequence"/>
</dbReference>
<dbReference type="SFLD" id="SFLDS00003">
    <property type="entry name" value="Haloacid_Dehalogenase"/>
    <property type="match status" value="1"/>
</dbReference>
<dbReference type="Gene3D" id="3.40.50.1000">
    <property type="entry name" value="HAD superfamily/HAD-like"/>
    <property type="match status" value="1"/>
</dbReference>
<organism evidence="1 2">
    <name type="scientific">Marinoscillum luteum</name>
    <dbReference type="NCBI Taxonomy" id="861051"/>
    <lineage>
        <taxon>Bacteria</taxon>
        <taxon>Pseudomonadati</taxon>
        <taxon>Bacteroidota</taxon>
        <taxon>Cytophagia</taxon>
        <taxon>Cytophagales</taxon>
        <taxon>Reichenbachiellaceae</taxon>
        <taxon>Marinoscillum</taxon>
    </lineage>
</organism>
<dbReference type="InterPro" id="IPR036412">
    <property type="entry name" value="HAD-like_sf"/>
</dbReference>
<name>A0ABW7N4V8_9BACT</name>
<comment type="caution">
    <text evidence="1">The sequence shown here is derived from an EMBL/GenBank/DDBJ whole genome shotgun (WGS) entry which is preliminary data.</text>
</comment>
<evidence type="ECO:0000313" key="1">
    <source>
        <dbReference type="EMBL" id="MFH6982476.1"/>
    </source>
</evidence>
<dbReference type="SUPFAM" id="SSF56784">
    <property type="entry name" value="HAD-like"/>
    <property type="match status" value="1"/>
</dbReference>
<dbReference type="RefSeq" id="WP_395416174.1">
    <property type="nucleotide sequence ID" value="NZ_JBIPKE010000011.1"/>
</dbReference>
<gene>
    <name evidence="1" type="ORF">ACHKAR_03450</name>
</gene>
<dbReference type="Pfam" id="PF00702">
    <property type="entry name" value="Hydrolase"/>
    <property type="match status" value="1"/>
</dbReference>
<dbReference type="SFLD" id="SFLDG01129">
    <property type="entry name" value="C1.5:_HAD__Beta-PGM__Phosphata"/>
    <property type="match status" value="1"/>
</dbReference>
<keyword evidence="2" id="KW-1185">Reference proteome</keyword>
<dbReference type="PANTHER" id="PTHR43611:SF3">
    <property type="entry name" value="FLAVIN MONONUCLEOTIDE HYDROLASE 1, CHLOROPLATIC"/>
    <property type="match status" value="1"/>
</dbReference>
<dbReference type="CDD" id="cd02603">
    <property type="entry name" value="HAD_sEH-N_like"/>
    <property type="match status" value="1"/>
</dbReference>
<evidence type="ECO:0000313" key="2">
    <source>
        <dbReference type="Proteomes" id="UP001610063"/>
    </source>
</evidence>
<dbReference type="InterPro" id="IPR023214">
    <property type="entry name" value="HAD_sf"/>
</dbReference>
<dbReference type="EMBL" id="JBIPKE010000011">
    <property type="protein sequence ID" value="MFH6982476.1"/>
    <property type="molecule type" value="Genomic_DNA"/>
</dbReference>
<keyword evidence="1" id="KW-0378">Hydrolase</keyword>
<accession>A0ABW7N4V8</accession>
<sequence length="209" mass="24203">MPKRLSEIDTIIFDLGEVIVDLDPQAVIEEFSRLTSGRGKDLRELIVGSPYLYRYETGQIDDAQFVEEINQLFDSQISLSDFEYAWNLMIKGISSGRLELMQKLMETHRVLILSNTNAMHERYFDSMVMSLAGKPMKDFSHTAYYSHLIGYRKPNAYIYEFIIEDQGFDPKRSLFLDDKIENIEAARGVGINAEQVQFPDQIFEILIHD</sequence>
<protein>
    <submittedName>
        <fullName evidence="1">HAD family hydrolase</fullName>
    </submittedName>
</protein>
<dbReference type="PANTHER" id="PTHR43611">
    <property type="entry name" value="ALPHA-D-GLUCOSE 1-PHOSPHATE PHOSPHATASE"/>
    <property type="match status" value="1"/>
</dbReference>
<reference evidence="1 2" key="1">
    <citation type="journal article" date="2013" name="Int. J. Syst. Evol. Microbiol.">
        <title>Marinoscillum luteum sp. nov., isolated from marine sediment.</title>
        <authorList>
            <person name="Cha I.T."/>
            <person name="Park S.J."/>
            <person name="Kim S.J."/>
            <person name="Kim J.G."/>
            <person name="Jung M.Y."/>
            <person name="Shin K.S."/>
            <person name="Kwon K.K."/>
            <person name="Yang S.H."/>
            <person name="Seo Y.S."/>
            <person name="Rhee S.K."/>
        </authorList>
    </citation>
    <scope>NUCLEOTIDE SEQUENCE [LARGE SCALE GENOMIC DNA]</scope>
    <source>
        <strain evidence="1 2">KCTC 23939</strain>
    </source>
</reference>